<reference evidence="2" key="1">
    <citation type="submission" date="2012-09" db="EMBL/GenBank/DDBJ databases">
        <title>Genome sequencing and comparative transcriptomics of race 1 and race 4 of banana pathogen: Fusarium oxysporum f. sp. cubense.</title>
        <authorList>
            <person name="Fang X."/>
            <person name="Huang J."/>
        </authorList>
    </citation>
    <scope>NUCLEOTIDE SEQUENCE [LARGE SCALE GENOMIC DNA]</scope>
    <source>
        <strain evidence="2">race 1</strain>
    </source>
</reference>
<organism evidence="1 2">
    <name type="scientific">Fusarium oxysporum f. sp. cubense (strain race 1)</name>
    <name type="common">Panama disease fungus</name>
    <dbReference type="NCBI Taxonomy" id="1229664"/>
    <lineage>
        <taxon>Eukaryota</taxon>
        <taxon>Fungi</taxon>
        <taxon>Dikarya</taxon>
        <taxon>Ascomycota</taxon>
        <taxon>Pezizomycotina</taxon>
        <taxon>Sordariomycetes</taxon>
        <taxon>Hypocreomycetidae</taxon>
        <taxon>Hypocreales</taxon>
        <taxon>Nectriaceae</taxon>
        <taxon>Fusarium</taxon>
        <taxon>Fusarium oxysporum species complex</taxon>
    </lineage>
</organism>
<dbReference type="OrthoDB" id="10305974at2759"/>
<gene>
    <name evidence="1" type="ORF">FOC1_g10000842</name>
</gene>
<accession>N4U9Q2</accession>
<evidence type="ECO:0000313" key="1">
    <source>
        <dbReference type="EMBL" id="ENH66700.1"/>
    </source>
</evidence>
<dbReference type="EMBL" id="KB730359">
    <property type="protein sequence ID" value="ENH66700.1"/>
    <property type="molecule type" value="Genomic_DNA"/>
</dbReference>
<dbReference type="Proteomes" id="UP000016928">
    <property type="component" value="Unassembled WGS sequence"/>
</dbReference>
<evidence type="ECO:0000313" key="2">
    <source>
        <dbReference type="Proteomes" id="UP000016928"/>
    </source>
</evidence>
<dbReference type="AlphaFoldDB" id="N4U9Q2"/>
<protein>
    <submittedName>
        <fullName evidence="1">Uncharacterized protein</fullName>
    </submittedName>
</protein>
<sequence length="140" mass="16119">MPHRAYLITRDKFSKIEKELTGDKGRKLTRRDGDCLRGIELRKFQVQNIAVGRDGSVSVLGRLSNEKETSIWTRTVLTEVWGRERADQFLSLYLIDAGSRGLPNNKQRKIQQAGNDSESNWDEQFKALVAEVNERKTINR</sequence>
<dbReference type="VEuPathDB" id="FungiDB:FOC1_g10000842"/>
<dbReference type="HOGENOM" id="CLU_1825368_0_0_1"/>
<reference evidence="2" key="2">
    <citation type="journal article" date="2014" name="PLoS ONE">
        <title>Genome and Transcriptome Analysis of the Fungal Pathogen Fusarium oxysporum f. sp. cubense Causing Banana Vascular Wilt Disease.</title>
        <authorList>
            <person name="Guo L."/>
            <person name="Han L."/>
            <person name="Yang L."/>
            <person name="Zeng H."/>
            <person name="Fan D."/>
            <person name="Zhu Y."/>
            <person name="Feng Y."/>
            <person name="Wang G."/>
            <person name="Peng C."/>
            <person name="Jiang X."/>
            <person name="Zhou D."/>
            <person name="Ni P."/>
            <person name="Liang C."/>
            <person name="Liu L."/>
            <person name="Wang J."/>
            <person name="Mao C."/>
            <person name="Fang X."/>
            <person name="Peng M."/>
            <person name="Huang J."/>
        </authorList>
    </citation>
    <scope>NUCLEOTIDE SEQUENCE [LARGE SCALE GENOMIC DNA]</scope>
    <source>
        <strain evidence="2">race 1</strain>
    </source>
</reference>
<name>N4U9Q2_FUSC1</name>
<proteinExistence type="predicted"/>
<dbReference type="OMA" id="PYINVND"/>